<evidence type="ECO:0000256" key="1">
    <source>
        <dbReference type="ARBA" id="ARBA00022737"/>
    </source>
</evidence>
<feature type="repeat" description="PPR" evidence="2">
    <location>
        <begin position="366"/>
        <end position="396"/>
    </location>
</feature>
<evidence type="ECO:0008006" key="4">
    <source>
        <dbReference type="Google" id="ProtNLM"/>
    </source>
</evidence>
<sequence>MLSSSFPRLLCAFPGYQLRRLSGVISLRPRRPSRRGFNRLYGLRHNDIVFWTSKISRLCREGRIDEARGLFDAIHERNVVTWNAMLSGYLRFGRISDARKMFDEMPERNVVTWTAMLSGLACFGSIESAKSIFEMMPRRNLVSWNAMISGLVRNGDLEGAQRLFEEMPERNVVTWNAMIVGYAENSQMREARKLFESMPESDTASWTSMIMGYFRIGEVDEAFRLFYQMPARTVVSWTAMISGCVANGLYGDALQLFLSMLKEEINPNEATYVCLFYACSSLNYPSLGMQVHAQVITRGLDPNDDRVSKSLIHMYSRFRLMDSALSIFSTSSKHCCISWNVLLNGYVQCGLVEKAFDLFSLMPDPDSVSWTTVISGFFTIGKVAEACALFYKMPKRDAVSWTAMISGHVQNELFPQAINLFSQMQVEGIRPLGHTYACLLGAAGSMAELDQGKQFHARLLQTQSTVDAHLNNALVAMYAKCGAIEDSYSVFRRMLLRDIISWNSMIMAFSHNMVVDMAIHLFEAMKNEGQKPNSVTFLGILSACSHAGLLDEGRRFFKSMVEDYLIQPEVEHYICMIDLLGRAGKVIEAAEIVQRMPFVSGLAVWGALLGSCSLHENMDIAIQAAKHVLELDPLNAPAHVLLCNMYSCSDQPEEAAKLRNSMRHKGVRKNPGCSWITVKGKVHVFRSGERCHPCTDQAYAILESFLNLCSLFH</sequence>
<dbReference type="Pfam" id="PF20431">
    <property type="entry name" value="E_motif"/>
    <property type="match status" value="1"/>
</dbReference>
<dbReference type="PROSITE" id="PS51375">
    <property type="entry name" value="PPR"/>
    <property type="match status" value="10"/>
</dbReference>
<dbReference type="Pfam" id="PF01535">
    <property type="entry name" value="PPR"/>
    <property type="match status" value="7"/>
</dbReference>
<gene>
    <name evidence="3" type="ORF">NYM_LOCUS1389</name>
</gene>
<organism evidence="3">
    <name type="scientific">Nymphaea colorata</name>
    <name type="common">pocket water lily</name>
    <dbReference type="NCBI Taxonomy" id="210225"/>
    <lineage>
        <taxon>Eukaryota</taxon>
        <taxon>Viridiplantae</taxon>
        <taxon>Streptophyta</taxon>
        <taxon>Embryophyta</taxon>
        <taxon>Tracheophyta</taxon>
        <taxon>Spermatophyta</taxon>
        <taxon>Magnoliopsida</taxon>
        <taxon>Nymphaeales</taxon>
        <taxon>Nymphaeaceae</taxon>
        <taxon>Nymphaea</taxon>
    </lineage>
</organism>
<evidence type="ECO:0000313" key="3">
    <source>
        <dbReference type="EMBL" id="VVV38261.1"/>
    </source>
</evidence>
<dbReference type="PANTHER" id="PTHR47926:SF404">
    <property type="entry name" value="(PPR) REPEAT-CONTAINING PROTEIN, PUTATIVE-RELATED"/>
    <property type="match status" value="1"/>
</dbReference>
<dbReference type="GO" id="GO:0048731">
    <property type="term" value="P:system development"/>
    <property type="evidence" value="ECO:0007669"/>
    <property type="project" value="UniProtKB-ARBA"/>
</dbReference>
<reference evidence="3" key="1">
    <citation type="submission" date="2019-09" db="EMBL/GenBank/DDBJ databases">
        <authorList>
            <person name="Zhang L."/>
        </authorList>
    </citation>
    <scope>NUCLEOTIDE SEQUENCE</scope>
</reference>
<dbReference type="Pfam" id="PF13041">
    <property type="entry name" value="PPR_2"/>
    <property type="match status" value="4"/>
</dbReference>
<feature type="repeat" description="PPR" evidence="2">
    <location>
        <begin position="140"/>
        <end position="174"/>
    </location>
</feature>
<dbReference type="InterPro" id="IPR046960">
    <property type="entry name" value="PPR_At4g14850-like_plant"/>
</dbReference>
<accession>A0A5K0VBF1</accession>
<dbReference type="Gramene" id="NC1G0109280.1">
    <property type="protein sequence ID" value="NC1G0109280.1:cds"/>
    <property type="gene ID" value="NC1G0109280"/>
</dbReference>
<feature type="repeat" description="PPR" evidence="2">
    <location>
        <begin position="335"/>
        <end position="365"/>
    </location>
</feature>
<dbReference type="FunFam" id="1.25.40.10:FF:000090">
    <property type="entry name" value="Pentatricopeptide repeat-containing protein, chloroplastic"/>
    <property type="match status" value="1"/>
</dbReference>
<feature type="repeat" description="PPR" evidence="2">
    <location>
        <begin position="47"/>
        <end position="77"/>
    </location>
</feature>
<dbReference type="FunFam" id="1.25.40.10:FF:000125">
    <property type="entry name" value="Pentatricopeptide repeat-containing protein"/>
    <property type="match status" value="1"/>
</dbReference>
<feature type="repeat" description="PPR" evidence="2">
    <location>
        <begin position="533"/>
        <end position="563"/>
    </location>
</feature>
<dbReference type="NCBIfam" id="TIGR00756">
    <property type="entry name" value="PPR"/>
    <property type="match status" value="10"/>
</dbReference>
<evidence type="ECO:0000256" key="2">
    <source>
        <dbReference type="PROSITE-ProRule" id="PRU00708"/>
    </source>
</evidence>
<feature type="repeat" description="PPR" evidence="2">
    <location>
        <begin position="233"/>
        <end position="267"/>
    </location>
</feature>
<dbReference type="InterPro" id="IPR011990">
    <property type="entry name" value="TPR-like_helical_dom_sf"/>
</dbReference>
<dbReference type="OrthoDB" id="757703at2759"/>
<keyword evidence="1" id="KW-0677">Repeat</keyword>
<dbReference type="PANTHER" id="PTHR47926">
    <property type="entry name" value="PENTATRICOPEPTIDE REPEAT-CONTAINING PROTEIN"/>
    <property type="match status" value="1"/>
</dbReference>
<dbReference type="Gene3D" id="1.25.40.10">
    <property type="entry name" value="Tetratricopeptide repeat domain"/>
    <property type="match status" value="6"/>
</dbReference>
<protein>
    <recommendedName>
        <fullName evidence="4">DYW domain-containing protein</fullName>
    </recommendedName>
</protein>
<dbReference type="AlphaFoldDB" id="A0A5K0VBF1"/>
<dbReference type="GO" id="GO:0003723">
    <property type="term" value="F:RNA binding"/>
    <property type="evidence" value="ECO:0007669"/>
    <property type="project" value="InterPro"/>
</dbReference>
<feature type="repeat" description="PPR" evidence="2">
    <location>
        <begin position="202"/>
        <end position="232"/>
    </location>
</feature>
<proteinExistence type="predicted"/>
<dbReference type="EMBL" id="LR721774">
    <property type="protein sequence ID" value="VVV38261.1"/>
    <property type="molecule type" value="Genomic_DNA"/>
</dbReference>
<name>A0A5K0VBF1_9MAGN</name>
<feature type="repeat" description="PPR" evidence="2">
    <location>
        <begin position="78"/>
        <end position="112"/>
    </location>
</feature>
<dbReference type="SUPFAM" id="SSF48452">
    <property type="entry name" value="TPR-like"/>
    <property type="match status" value="2"/>
</dbReference>
<dbReference type="GO" id="GO:0009451">
    <property type="term" value="P:RNA modification"/>
    <property type="evidence" value="ECO:0007669"/>
    <property type="project" value="InterPro"/>
</dbReference>
<dbReference type="InterPro" id="IPR002885">
    <property type="entry name" value="PPR_rpt"/>
</dbReference>
<feature type="repeat" description="PPR" evidence="2">
    <location>
        <begin position="498"/>
        <end position="532"/>
    </location>
</feature>
<dbReference type="OMA" id="SGHVQNE"/>
<dbReference type="InterPro" id="IPR046848">
    <property type="entry name" value="E_motif"/>
</dbReference>
<feature type="repeat" description="PPR" evidence="2">
    <location>
        <begin position="397"/>
        <end position="431"/>
    </location>
</feature>